<keyword evidence="8" id="KW-1185">Reference proteome</keyword>
<evidence type="ECO:0000259" key="6">
    <source>
        <dbReference type="PROSITE" id="PS50041"/>
    </source>
</evidence>
<dbReference type="PROSITE" id="PS51257">
    <property type="entry name" value="PROKAR_LIPOPROTEIN"/>
    <property type="match status" value="1"/>
</dbReference>
<proteinExistence type="predicted"/>
<evidence type="ECO:0000256" key="1">
    <source>
        <dbReference type="ARBA" id="ARBA00004613"/>
    </source>
</evidence>
<evidence type="ECO:0000256" key="3">
    <source>
        <dbReference type="ARBA" id="ARBA00022729"/>
    </source>
</evidence>
<evidence type="ECO:0000256" key="2">
    <source>
        <dbReference type="ARBA" id="ARBA00022525"/>
    </source>
</evidence>
<keyword evidence="2" id="KW-0964">Secreted</keyword>
<dbReference type="InterPro" id="IPR001304">
    <property type="entry name" value="C-type_lectin-like"/>
</dbReference>
<dbReference type="GO" id="GO:0030246">
    <property type="term" value="F:carbohydrate binding"/>
    <property type="evidence" value="ECO:0007669"/>
    <property type="project" value="UniProtKB-KW"/>
</dbReference>
<gene>
    <name evidence="7" type="primary">Ladd-L3</name>
    <name evidence="7" type="ORF">Hamer_G016710</name>
</gene>
<dbReference type="CDD" id="cd00037">
    <property type="entry name" value="CLECT"/>
    <property type="match status" value="1"/>
</dbReference>
<dbReference type="Pfam" id="PF00059">
    <property type="entry name" value="Lectin_C"/>
    <property type="match status" value="1"/>
</dbReference>
<dbReference type="InterPro" id="IPR051663">
    <property type="entry name" value="CLec_Tetranectin-domain"/>
</dbReference>
<evidence type="ECO:0000256" key="5">
    <source>
        <dbReference type="ARBA" id="ARBA00023157"/>
    </source>
</evidence>
<dbReference type="Proteomes" id="UP000747542">
    <property type="component" value="Unassembled WGS sequence"/>
</dbReference>
<dbReference type="PANTHER" id="PTHR22799">
    <property type="entry name" value="TETRANECTIN-RELATED"/>
    <property type="match status" value="1"/>
</dbReference>
<keyword evidence="4" id="KW-0430">Lectin</keyword>
<name>A0A8J5NDS3_HOMAM</name>
<comment type="subcellular location">
    <subcellularLocation>
        <location evidence="1">Secreted</location>
    </subcellularLocation>
</comment>
<dbReference type="SUPFAM" id="SSF56436">
    <property type="entry name" value="C-type lectin-like"/>
    <property type="match status" value="1"/>
</dbReference>
<dbReference type="PANTHER" id="PTHR22799:SF1">
    <property type="entry name" value="C-TYPE LECTIN DOMAIN FAMILY 11 MEMBER A"/>
    <property type="match status" value="1"/>
</dbReference>
<evidence type="ECO:0000256" key="4">
    <source>
        <dbReference type="ARBA" id="ARBA00022734"/>
    </source>
</evidence>
<dbReference type="Gene3D" id="3.10.100.10">
    <property type="entry name" value="Mannose-Binding Protein A, subunit A"/>
    <property type="match status" value="1"/>
</dbReference>
<evidence type="ECO:0000313" key="8">
    <source>
        <dbReference type="Proteomes" id="UP000747542"/>
    </source>
</evidence>
<keyword evidence="5" id="KW-1015">Disulfide bond</keyword>
<dbReference type="SMART" id="SM00034">
    <property type="entry name" value="CLECT"/>
    <property type="match status" value="1"/>
</dbReference>
<reference evidence="7" key="1">
    <citation type="journal article" date="2021" name="Sci. Adv.">
        <title>The American lobster genome reveals insights on longevity, neural, and immune adaptations.</title>
        <authorList>
            <person name="Polinski J.M."/>
            <person name="Zimin A.V."/>
            <person name="Clark K.F."/>
            <person name="Kohn A.B."/>
            <person name="Sadowski N."/>
            <person name="Timp W."/>
            <person name="Ptitsyn A."/>
            <person name="Khanna P."/>
            <person name="Romanova D.Y."/>
            <person name="Williams P."/>
            <person name="Greenwood S.J."/>
            <person name="Moroz L.L."/>
            <person name="Walt D.R."/>
            <person name="Bodnar A.G."/>
        </authorList>
    </citation>
    <scope>NUCLEOTIDE SEQUENCE</scope>
    <source>
        <strain evidence="7">GMGI-L3</strain>
    </source>
</reference>
<dbReference type="InterPro" id="IPR018378">
    <property type="entry name" value="C-type_lectin_CS"/>
</dbReference>
<dbReference type="AlphaFoldDB" id="A0A8J5NDS3"/>
<dbReference type="GO" id="GO:0005615">
    <property type="term" value="C:extracellular space"/>
    <property type="evidence" value="ECO:0007669"/>
    <property type="project" value="TreeGrafter"/>
</dbReference>
<dbReference type="InterPro" id="IPR016187">
    <property type="entry name" value="CTDL_fold"/>
</dbReference>
<protein>
    <submittedName>
        <fullName evidence="7">Ladderlectin-like 3</fullName>
    </submittedName>
</protein>
<evidence type="ECO:0000313" key="7">
    <source>
        <dbReference type="EMBL" id="KAG7177418.1"/>
    </source>
</evidence>
<dbReference type="PROSITE" id="PS50041">
    <property type="entry name" value="C_TYPE_LECTIN_2"/>
    <property type="match status" value="1"/>
</dbReference>
<dbReference type="GO" id="GO:0008083">
    <property type="term" value="F:growth factor activity"/>
    <property type="evidence" value="ECO:0007669"/>
    <property type="project" value="TreeGrafter"/>
</dbReference>
<dbReference type="EMBL" id="JAHLQT010002318">
    <property type="protein sequence ID" value="KAG7177418.1"/>
    <property type="molecule type" value="Genomic_DNA"/>
</dbReference>
<dbReference type="InterPro" id="IPR016186">
    <property type="entry name" value="C-type_lectin-like/link_sf"/>
</dbReference>
<sequence length="275" mass="30374">MRGQWYVRSVLCESYRASPNHSPILPNSITVLSCPIPQQSYRASSHHSPILSHLTIVLSCLTPPLPFPTHRTALRQGCQSVPRTRSVRRSASSSSLPTASKSVLVLVMITFSADRMTSFFVILLLQSLWEPTGALLISPVKNDSCPTSGYVTKTLTVSDKRIGRKAYRLVTSHLSHHNARLNCANMGASLALPRIDAVRRLYSSASVWIMVSDATVENTWENTDTGEDLSFFNFAVSQPNGGTAENCVYIRLINGLWHDYNCGHGLWFVCEVPAP</sequence>
<keyword evidence="3" id="KW-0732">Signal</keyword>
<accession>A0A8J5NDS3</accession>
<comment type="caution">
    <text evidence="7">The sequence shown here is derived from an EMBL/GenBank/DDBJ whole genome shotgun (WGS) entry which is preliminary data.</text>
</comment>
<dbReference type="PROSITE" id="PS00615">
    <property type="entry name" value="C_TYPE_LECTIN_1"/>
    <property type="match status" value="1"/>
</dbReference>
<organism evidence="7 8">
    <name type="scientific">Homarus americanus</name>
    <name type="common">American lobster</name>
    <dbReference type="NCBI Taxonomy" id="6706"/>
    <lineage>
        <taxon>Eukaryota</taxon>
        <taxon>Metazoa</taxon>
        <taxon>Ecdysozoa</taxon>
        <taxon>Arthropoda</taxon>
        <taxon>Crustacea</taxon>
        <taxon>Multicrustacea</taxon>
        <taxon>Malacostraca</taxon>
        <taxon>Eumalacostraca</taxon>
        <taxon>Eucarida</taxon>
        <taxon>Decapoda</taxon>
        <taxon>Pleocyemata</taxon>
        <taxon>Astacidea</taxon>
        <taxon>Nephropoidea</taxon>
        <taxon>Nephropidae</taxon>
        <taxon>Homarus</taxon>
    </lineage>
</organism>
<feature type="domain" description="C-type lectin" evidence="6">
    <location>
        <begin position="162"/>
        <end position="271"/>
    </location>
</feature>